<dbReference type="WBParaSite" id="MBELARI_LOCUS9086">
    <property type="protein sequence ID" value="MBELARI_LOCUS9086"/>
    <property type="gene ID" value="MBELARI_LOCUS9086"/>
</dbReference>
<name>A0AAF3FTF0_9BILA</name>
<keyword evidence="1" id="KW-1185">Reference proteome</keyword>
<accession>A0AAF3FTF0</accession>
<dbReference type="AlphaFoldDB" id="A0AAF3FTF0"/>
<evidence type="ECO:0000313" key="2">
    <source>
        <dbReference type="WBParaSite" id="MBELARI_LOCUS9086"/>
    </source>
</evidence>
<organism evidence="1 2">
    <name type="scientific">Mesorhabditis belari</name>
    <dbReference type="NCBI Taxonomy" id="2138241"/>
    <lineage>
        <taxon>Eukaryota</taxon>
        <taxon>Metazoa</taxon>
        <taxon>Ecdysozoa</taxon>
        <taxon>Nematoda</taxon>
        <taxon>Chromadorea</taxon>
        <taxon>Rhabditida</taxon>
        <taxon>Rhabditina</taxon>
        <taxon>Rhabditomorpha</taxon>
        <taxon>Rhabditoidea</taxon>
        <taxon>Rhabditidae</taxon>
        <taxon>Mesorhabditinae</taxon>
        <taxon>Mesorhabditis</taxon>
    </lineage>
</organism>
<protein>
    <submittedName>
        <fullName evidence="2">Uncharacterized protein</fullName>
    </submittedName>
</protein>
<proteinExistence type="predicted"/>
<dbReference type="Proteomes" id="UP000887575">
    <property type="component" value="Unassembled WGS sequence"/>
</dbReference>
<reference evidence="2" key="1">
    <citation type="submission" date="2024-02" db="UniProtKB">
        <authorList>
            <consortium name="WormBaseParasite"/>
        </authorList>
    </citation>
    <scope>IDENTIFICATION</scope>
</reference>
<sequence length="101" mass="11424">MGIFLGASRDQRSFEETAREEASTGIYLPTSFANASICRKKPEQKENTEHSTISAQRVQAMMCLSLANYWPLVKNHTNFSKHNSESFSDIRVNSIDILLRA</sequence>
<evidence type="ECO:0000313" key="1">
    <source>
        <dbReference type="Proteomes" id="UP000887575"/>
    </source>
</evidence>